<keyword evidence="1" id="KW-1133">Transmembrane helix</keyword>
<accession>A0A0E9WZ77</accession>
<evidence type="ECO:0000313" key="2">
    <source>
        <dbReference type="EMBL" id="JAH94925.1"/>
    </source>
</evidence>
<keyword evidence="1" id="KW-0472">Membrane</keyword>
<keyword evidence="1" id="KW-0812">Transmembrane</keyword>
<reference evidence="2" key="1">
    <citation type="submission" date="2014-11" db="EMBL/GenBank/DDBJ databases">
        <authorList>
            <person name="Amaro Gonzalez C."/>
        </authorList>
    </citation>
    <scope>NUCLEOTIDE SEQUENCE</scope>
</reference>
<evidence type="ECO:0000256" key="1">
    <source>
        <dbReference type="SAM" id="Phobius"/>
    </source>
</evidence>
<sequence>MINVWFSFIFVSVLKLDFHRITTTWIYLKFILRNICIVCLMMAFLPPISFLAVVRQNNCVVFKGFTLDLNLMCINLAESDVLLKCMVYCGPTAYTIYKIL</sequence>
<dbReference type="AlphaFoldDB" id="A0A0E9WZ77"/>
<name>A0A0E9WZ77_ANGAN</name>
<feature type="transmembrane region" description="Helical" evidence="1">
    <location>
        <begin position="31"/>
        <end position="54"/>
    </location>
</feature>
<protein>
    <submittedName>
        <fullName evidence="2">Uncharacterized protein</fullName>
    </submittedName>
</protein>
<reference evidence="2" key="2">
    <citation type="journal article" date="2015" name="Fish Shellfish Immunol.">
        <title>Early steps in the European eel (Anguilla anguilla)-Vibrio vulnificus interaction in the gills: Role of the RtxA13 toxin.</title>
        <authorList>
            <person name="Callol A."/>
            <person name="Pajuelo D."/>
            <person name="Ebbesson L."/>
            <person name="Teles M."/>
            <person name="MacKenzie S."/>
            <person name="Amaro C."/>
        </authorList>
    </citation>
    <scope>NUCLEOTIDE SEQUENCE</scope>
</reference>
<proteinExistence type="predicted"/>
<dbReference type="EMBL" id="GBXM01013652">
    <property type="protein sequence ID" value="JAH94925.1"/>
    <property type="molecule type" value="Transcribed_RNA"/>
</dbReference>
<organism evidence="2">
    <name type="scientific">Anguilla anguilla</name>
    <name type="common">European freshwater eel</name>
    <name type="synonym">Muraena anguilla</name>
    <dbReference type="NCBI Taxonomy" id="7936"/>
    <lineage>
        <taxon>Eukaryota</taxon>
        <taxon>Metazoa</taxon>
        <taxon>Chordata</taxon>
        <taxon>Craniata</taxon>
        <taxon>Vertebrata</taxon>
        <taxon>Euteleostomi</taxon>
        <taxon>Actinopterygii</taxon>
        <taxon>Neopterygii</taxon>
        <taxon>Teleostei</taxon>
        <taxon>Anguilliformes</taxon>
        <taxon>Anguillidae</taxon>
        <taxon>Anguilla</taxon>
    </lineage>
</organism>